<reference evidence="2 3" key="1">
    <citation type="submission" date="2020-12" db="EMBL/GenBank/DDBJ databases">
        <title>Genomic Analysis and Response surface optimization of nitrogen-fixing conditions for A. chroococcum strain HR1, Isolation from rhizosphere soil.</title>
        <authorList>
            <person name="Li J."/>
            <person name="Yang H."/>
            <person name="Liu H."/>
            <person name="Wang C."/>
            <person name="Tian Y."/>
            <person name="Lu X.Y."/>
        </authorList>
    </citation>
    <scope>NUCLEOTIDE SEQUENCE [LARGE SCALE GENOMIC DNA]</scope>
    <source>
        <strain evidence="2 3">HR1</strain>
    </source>
</reference>
<sequence length="900" mass="97977">MIEIFPSKLAGGPLEVHQTAERMTLEQWLRVKVPSFESREAPPISISVNGCRVPPACWPEFRFRPEDQVSIYIEPAGGELVIAAVTLQAAVKFVTALFMPKMPSLPSQNATQGEKLAEATAKGNQIKINSPIREIAGRRKVYPDYLLPLHRYFQAGAPRAQWAEMLLCIGKGKHQINASEIQVGDTPIISLGDDAEYAIYQPGADLSAEPAAVWWHSATEVGSTSSGTAGLELRATYEVDPVPEASAYLLSGDTITIPAGAGEFPAGWESGMIVRVEAQYPYTVTGGGATQNVIEGPLEQLAPFPGMVLEIVGASAGYYVVDTYTPPTTFPEAPAQMTLVHLEGQDVTSLQTGSVSMGIGYAGLRYRITAASTTAISVERLNDVGGPDPSTWPGFAELTTTTAVLTLDASTQEGDWAGPFAACPAGETTQQIEWDVFFPGGLIRIGTKGQLIHRSVTVEMQYRDMAAAGAWTSVSKIYNERSMDQLGFTETVALPYAMRPEVRMRRIGAKSTDPNIQDTAQWYGLRAKLAGPTSYAGVTTIAVRVRGGQRLAAQSEQLVSVIATRMLPVHSGGVWSAEVPTRGIAPWVAHVAHSIGYTDDDLDLDELDRLDAIWSARGDYFDAAVDAVGTVKESINDALLAGFAELTIDRGRIRPARDEPRTTFEHLYTPQNMTEGLSRQFSAMQPDDYDGVDVEYVDGITHQKETVECRLPGDIGRRVEKLKLEGVTDRTRAWRIGMRQRLAQRHRRWRYSWGTPMDAWNSGYLSYCAVGDDVPGYGQSALLLSYAPITGGYLLEPSEPFDWSAGGAHVVALRRPDGTLSGPYTATRVDDYRLTIPTLDFVPDTSWSIEPPHLLFGPVARWSYPVLITGISPSGEDGAQVEAMNYDPRIYTYDDASPPA</sequence>
<dbReference type="NCBIfam" id="NF040662">
    <property type="entry name" value="attach_TipJ_rel"/>
    <property type="match status" value="1"/>
</dbReference>
<gene>
    <name evidence="2" type="ORF">GKQ51_09595</name>
</gene>
<proteinExistence type="predicted"/>
<dbReference type="Pfam" id="PF24801">
    <property type="entry name" value="FNIII-A_GpJ"/>
    <property type="match status" value="1"/>
</dbReference>
<organism evidence="2 3">
    <name type="scientific">Azotobacter chroococcum</name>
    <dbReference type="NCBI Taxonomy" id="353"/>
    <lineage>
        <taxon>Bacteria</taxon>
        <taxon>Pseudomonadati</taxon>
        <taxon>Pseudomonadota</taxon>
        <taxon>Gammaproteobacteria</taxon>
        <taxon>Pseudomonadales</taxon>
        <taxon>Pseudomonadaceae</taxon>
        <taxon>Azotobacter</taxon>
    </lineage>
</organism>
<evidence type="ECO:0000313" key="3">
    <source>
        <dbReference type="Proteomes" id="UP000596192"/>
    </source>
</evidence>
<dbReference type="EMBL" id="CP066310">
    <property type="protein sequence ID" value="QQE90498.1"/>
    <property type="molecule type" value="Genomic_DNA"/>
</dbReference>
<name>A0AAP9YGU8_9GAMM</name>
<dbReference type="AlphaFoldDB" id="A0AAP9YGU8"/>
<evidence type="ECO:0000259" key="1">
    <source>
        <dbReference type="Pfam" id="PF24801"/>
    </source>
</evidence>
<dbReference type="Proteomes" id="UP000596192">
    <property type="component" value="Chromosome"/>
</dbReference>
<protein>
    <recommendedName>
        <fullName evidence="1">Tip attachment protein J HDII-ins2 domain-containing protein</fullName>
    </recommendedName>
</protein>
<accession>A0AAP9YGU8</accession>
<evidence type="ECO:0000313" key="2">
    <source>
        <dbReference type="EMBL" id="QQE90498.1"/>
    </source>
</evidence>
<dbReference type="InterPro" id="IPR055385">
    <property type="entry name" value="GpJ_HDII-ins2"/>
</dbReference>
<dbReference type="RefSeq" id="WP_198867818.1">
    <property type="nucleotide sequence ID" value="NZ_CP066310.1"/>
</dbReference>
<feature type="domain" description="Tip attachment protein J HDII-ins2" evidence="1">
    <location>
        <begin position="428"/>
        <end position="525"/>
    </location>
</feature>